<dbReference type="AlphaFoldDB" id="A0A212KZM0"/>
<organism evidence="1">
    <name type="scientific">uncultured Desulfovibrio sp</name>
    <dbReference type="NCBI Taxonomy" id="167968"/>
    <lineage>
        <taxon>Bacteria</taxon>
        <taxon>Pseudomonadati</taxon>
        <taxon>Thermodesulfobacteriota</taxon>
        <taxon>Desulfovibrionia</taxon>
        <taxon>Desulfovibrionales</taxon>
        <taxon>Desulfovibrionaceae</taxon>
        <taxon>Desulfovibrio</taxon>
        <taxon>environmental samples</taxon>
    </lineage>
</organism>
<name>A0A212KZM0_9BACT</name>
<gene>
    <name evidence="1" type="ORF">KL86DES1_10584</name>
</gene>
<reference evidence="1" key="1">
    <citation type="submission" date="2016-08" db="EMBL/GenBank/DDBJ databases">
        <authorList>
            <person name="Seilhamer J.J."/>
        </authorList>
    </citation>
    <scope>NUCLEOTIDE SEQUENCE</scope>
    <source>
        <strain evidence="1">86-1</strain>
    </source>
</reference>
<dbReference type="EMBL" id="FMJC01000001">
    <property type="protein sequence ID" value="SCM70720.1"/>
    <property type="molecule type" value="Genomic_DNA"/>
</dbReference>
<sequence length="74" mass="8372">MPLIKDHPLCAFFYKNTHREMPAKRTSFAPTPTLQREMALVRTPPHVWVGHALKIFCNSPAATDFLAVPPQDSQ</sequence>
<evidence type="ECO:0000313" key="1">
    <source>
        <dbReference type="EMBL" id="SCM70720.1"/>
    </source>
</evidence>
<protein>
    <submittedName>
        <fullName evidence="1">Uncharacterized protein</fullName>
    </submittedName>
</protein>
<proteinExistence type="predicted"/>
<accession>A0A212KZM0</accession>